<sequence>MKIDSHQHFWKYDPVRYDWIDESMSKIRRNFLPQDLLPELQTNDISGSIAVQAQETIQETEFLLEMSHQNPWIKGVVGWVDLESKEIEKDLEKWQEKKALVGFRKVLQGLPPEAMENPPFVKGISLLEKFGFTYDILIYPQHLDHALKLAKKFPNQKFVIDHLAKPNIKKADFGPWAGKMIALGMLENVYCKVSGMVTEADWQFWKPSDFHPYLEKITEAFGTDRLMYGSDWPVCLVAASYTEVHDIAQVFFSSFSESEKSKVFGKNAAIFYDI</sequence>
<dbReference type="EMBL" id="RPHB01000005">
    <property type="protein sequence ID" value="MBW3468585.1"/>
    <property type="molecule type" value="Genomic_DNA"/>
</dbReference>
<dbReference type="AlphaFoldDB" id="A0A951IWL8"/>
<dbReference type="GO" id="GO:0016787">
    <property type="term" value="F:hydrolase activity"/>
    <property type="evidence" value="ECO:0007669"/>
    <property type="project" value="InterPro"/>
</dbReference>
<gene>
    <name evidence="2" type="ORF">EGN73_12285</name>
</gene>
<accession>A0A951IWL8</accession>
<protein>
    <submittedName>
        <fullName evidence="2">Amidohydrolase</fullName>
    </submittedName>
</protein>
<dbReference type="RefSeq" id="WP_219290109.1">
    <property type="nucleotide sequence ID" value="NZ_RPHB01000005.1"/>
</dbReference>
<organism evidence="2 3">
    <name type="scientific">Arthrospiribacter ruber</name>
    <dbReference type="NCBI Taxonomy" id="2487934"/>
    <lineage>
        <taxon>Bacteria</taxon>
        <taxon>Pseudomonadati</taxon>
        <taxon>Bacteroidota</taxon>
        <taxon>Cytophagia</taxon>
        <taxon>Cytophagales</taxon>
        <taxon>Cyclobacteriaceae</taxon>
        <taxon>Arthrospiribacter</taxon>
    </lineage>
</organism>
<dbReference type="InterPro" id="IPR052350">
    <property type="entry name" value="Metallo-dep_Lactonases"/>
</dbReference>
<keyword evidence="3" id="KW-1185">Reference proteome</keyword>
<feature type="domain" description="Amidohydrolase-related" evidence="1">
    <location>
        <begin position="3"/>
        <end position="273"/>
    </location>
</feature>
<reference evidence="2 3" key="1">
    <citation type="journal article" date="2020" name="Syst. Appl. Microbiol.">
        <title>Arthrospiribacter ruber gen. nov., sp. nov., a novel bacterium isolated from Arthrospira cultures.</title>
        <authorList>
            <person name="Waleron M."/>
            <person name="Misztak A."/>
            <person name="Waleron M.M."/>
            <person name="Furmaniak M."/>
            <person name="Mrozik A."/>
            <person name="Waleron K."/>
        </authorList>
    </citation>
    <scope>NUCLEOTIDE SEQUENCE [LARGE SCALE GENOMIC DNA]</scope>
    <source>
        <strain evidence="2 3">DPMB0001</strain>
    </source>
</reference>
<comment type="caution">
    <text evidence="2">The sequence shown here is derived from an EMBL/GenBank/DDBJ whole genome shotgun (WGS) entry which is preliminary data.</text>
</comment>
<dbReference type="InterPro" id="IPR006680">
    <property type="entry name" value="Amidohydro-rel"/>
</dbReference>
<proteinExistence type="predicted"/>
<evidence type="ECO:0000259" key="1">
    <source>
        <dbReference type="Pfam" id="PF04909"/>
    </source>
</evidence>
<dbReference type="Pfam" id="PF04909">
    <property type="entry name" value="Amidohydro_2"/>
    <property type="match status" value="1"/>
</dbReference>
<dbReference type="PANTHER" id="PTHR43569:SF2">
    <property type="entry name" value="AMIDOHYDROLASE-RELATED DOMAIN-CONTAINING PROTEIN"/>
    <property type="match status" value="1"/>
</dbReference>
<dbReference type="PANTHER" id="PTHR43569">
    <property type="entry name" value="AMIDOHYDROLASE"/>
    <property type="match status" value="1"/>
</dbReference>
<evidence type="ECO:0000313" key="2">
    <source>
        <dbReference type="EMBL" id="MBW3468585.1"/>
    </source>
</evidence>
<dbReference type="Proteomes" id="UP000727490">
    <property type="component" value="Unassembled WGS sequence"/>
</dbReference>
<evidence type="ECO:0000313" key="3">
    <source>
        <dbReference type="Proteomes" id="UP000727490"/>
    </source>
</evidence>
<name>A0A951IWL8_9BACT</name>